<dbReference type="RefSeq" id="WP_053379736.1">
    <property type="nucleotide sequence ID" value="NZ_CP011801.1"/>
</dbReference>
<gene>
    <name evidence="4" type="ORF">NITMOv2_2172</name>
</gene>
<comment type="similarity">
    <text evidence="1 2">Belongs to the small heat shock protein (HSP20) family.</text>
</comment>
<evidence type="ECO:0000256" key="1">
    <source>
        <dbReference type="PROSITE-ProRule" id="PRU00285"/>
    </source>
</evidence>
<reference evidence="4 5" key="1">
    <citation type="journal article" date="2015" name="Proc. Natl. Acad. Sci. U.S.A.">
        <title>Expanded metabolic versatility of ubiquitous nitrite-oxidizing bacteria from the genus Nitrospira.</title>
        <authorList>
            <person name="Koch H."/>
            <person name="Lucker S."/>
            <person name="Albertsen M."/>
            <person name="Kitzinger K."/>
            <person name="Herbold C."/>
            <person name="Spieck E."/>
            <person name="Nielsen P.H."/>
            <person name="Wagner M."/>
            <person name="Daims H."/>
        </authorList>
    </citation>
    <scope>NUCLEOTIDE SEQUENCE [LARGE SCALE GENOMIC DNA]</scope>
    <source>
        <strain evidence="4 5">NSP M-1</strain>
    </source>
</reference>
<dbReference type="Gene3D" id="2.60.40.790">
    <property type="match status" value="1"/>
</dbReference>
<dbReference type="STRING" id="42253.NITMOv2_2172"/>
<name>A0A0K2GCK4_NITMO</name>
<dbReference type="SUPFAM" id="SSF49764">
    <property type="entry name" value="HSP20-like chaperones"/>
    <property type="match status" value="1"/>
</dbReference>
<dbReference type="PROSITE" id="PS01031">
    <property type="entry name" value="SHSP"/>
    <property type="match status" value="1"/>
</dbReference>
<dbReference type="KEGG" id="nmv:NITMOv2_2172"/>
<dbReference type="PATRIC" id="fig|42253.5.peg.2140"/>
<evidence type="ECO:0000259" key="3">
    <source>
        <dbReference type="PROSITE" id="PS01031"/>
    </source>
</evidence>
<dbReference type="InterPro" id="IPR002068">
    <property type="entry name" value="A-crystallin/Hsp20_dom"/>
</dbReference>
<feature type="domain" description="SHSP" evidence="3">
    <location>
        <begin position="41"/>
        <end position="153"/>
    </location>
</feature>
<sequence>MYVMRMTPMETFRELENVSERLSRLLAASRSGAGDGQKESMALADWAPAVDVLETDTEFQIQAELPGLEKEQVSLSVEEGVLTISGRREQEKEGNGKRYHKIERAYGGFARSFTVPDLVDQHKVSAEFKNGVLTVRLPKSEKARAKAIEVKVT</sequence>
<dbReference type="Proteomes" id="UP000069205">
    <property type="component" value="Chromosome"/>
</dbReference>
<dbReference type="InterPro" id="IPR008978">
    <property type="entry name" value="HSP20-like_chaperone"/>
</dbReference>
<evidence type="ECO:0000313" key="5">
    <source>
        <dbReference type="Proteomes" id="UP000069205"/>
    </source>
</evidence>
<accession>A0A0K2GCK4</accession>
<dbReference type="AlphaFoldDB" id="A0A0K2GCK4"/>
<dbReference type="Pfam" id="PF00011">
    <property type="entry name" value="HSP20"/>
    <property type="match status" value="1"/>
</dbReference>
<dbReference type="OrthoDB" id="9808910at2"/>
<dbReference type="PANTHER" id="PTHR11527">
    <property type="entry name" value="HEAT-SHOCK PROTEIN 20 FAMILY MEMBER"/>
    <property type="match status" value="1"/>
</dbReference>
<dbReference type="EMBL" id="CP011801">
    <property type="protein sequence ID" value="ALA58589.1"/>
    <property type="molecule type" value="Genomic_DNA"/>
</dbReference>
<keyword evidence="4" id="KW-0346">Stress response</keyword>
<dbReference type="InterPro" id="IPR031107">
    <property type="entry name" value="Small_HSP"/>
</dbReference>
<dbReference type="CDD" id="cd06464">
    <property type="entry name" value="ACD_sHsps-like"/>
    <property type="match status" value="1"/>
</dbReference>
<keyword evidence="5" id="KW-1185">Reference proteome</keyword>
<evidence type="ECO:0000256" key="2">
    <source>
        <dbReference type="RuleBase" id="RU003616"/>
    </source>
</evidence>
<evidence type="ECO:0000313" key="4">
    <source>
        <dbReference type="EMBL" id="ALA58589.1"/>
    </source>
</evidence>
<organism evidence="4 5">
    <name type="scientific">Nitrospira moscoviensis</name>
    <dbReference type="NCBI Taxonomy" id="42253"/>
    <lineage>
        <taxon>Bacteria</taxon>
        <taxon>Pseudomonadati</taxon>
        <taxon>Nitrospirota</taxon>
        <taxon>Nitrospiria</taxon>
        <taxon>Nitrospirales</taxon>
        <taxon>Nitrospiraceae</taxon>
        <taxon>Nitrospira</taxon>
    </lineage>
</organism>
<proteinExistence type="inferred from homology"/>
<protein>
    <submittedName>
        <fullName evidence="4">Heat shock protein, Hsp20 family</fullName>
    </submittedName>
</protein>